<feature type="domain" description="G-patch" evidence="6">
    <location>
        <begin position="71"/>
        <end position="123"/>
    </location>
</feature>
<accession>W2T7U0</accession>
<evidence type="ECO:0000256" key="4">
    <source>
        <dbReference type="ARBA" id="ARBA00030688"/>
    </source>
</evidence>
<dbReference type="InterPro" id="IPR036265">
    <property type="entry name" value="HIT-like_sf"/>
</dbReference>
<evidence type="ECO:0000313" key="7">
    <source>
        <dbReference type="EMBL" id="ETN77062.1"/>
    </source>
</evidence>
<dbReference type="EMBL" id="KI660196">
    <property type="protein sequence ID" value="ETN77062.1"/>
    <property type="molecule type" value="Genomic_DNA"/>
</dbReference>
<dbReference type="InterPro" id="IPR040194">
    <property type="entry name" value="Cwf19-like"/>
</dbReference>
<dbReference type="GO" id="GO:0003676">
    <property type="term" value="F:nucleic acid binding"/>
    <property type="evidence" value="ECO:0007669"/>
    <property type="project" value="InterPro"/>
</dbReference>
<keyword evidence="8" id="KW-1185">Reference proteome</keyword>
<evidence type="ECO:0000256" key="1">
    <source>
        <dbReference type="ARBA" id="ARBA00006795"/>
    </source>
</evidence>
<dbReference type="AlphaFoldDB" id="W2T7U0"/>
<dbReference type="CDD" id="cd07380">
    <property type="entry name" value="MPP_CWF19_N"/>
    <property type="match status" value="1"/>
</dbReference>
<dbReference type="PANTHER" id="PTHR12072:SF4">
    <property type="entry name" value="CWF19-LIKE PROTEIN 1"/>
    <property type="match status" value="1"/>
</dbReference>
<dbReference type="GO" id="GO:0000398">
    <property type="term" value="P:mRNA splicing, via spliceosome"/>
    <property type="evidence" value="ECO:0007669"/>
    <property type="project" value="TreeGrafter"/>
</dbReference>
<dbReference type="Proteomes" id="UP000053676">
    <property type="component" value="Unassembled WGS sequence"/>
</dbReference>
<comment type="similarity">
    <text evidence="2">Belongs to the GPATCH11 family.</text>
</comment>
<dbReference type="Pfam" id="PF01585">
    <property type="entry name" value="G-patch"/>
    <property type="match status" value="1"/>
</dbReference>
<dbReference type="InterPro" id="IPR006767">
    <property type="entry name" value="Cwf19-like_C_dom-2"/>
</dbReference>
<dbReference type="GeneID" id="25351348"/>
<feature type="coiled-coil region" evidence="5">
    <location>
        <begin position="122"/>
        <end position="156"/>
    </location>
</feature>
<dbReference type="PANTHER" id="PTHR12072">
    <property type="entry name" value="CWF19, CELL CYCLE CONTROL PROTEIN"/>
    <property type="match status" value="1"/>
</dbReference>
<dbReference type="OrthoDB" id="444325at2759"/>
<evidence type="ECO:0000256" key="5">
    <source>
        <dbReference type="SAM" id="Coils"/>
    </source>
</evidence>
<dbReference type="SMART" id="SM01173">
    <property type="entry name" value="DUF4187"/>
    <property type="match status" value="1"/>
</dbReference>
<sequence length="819" mass="93669">MGDGEDDYMSDNFLIMTQDVKPGIASSLSQKRILKIESERVRNRRDDEGRPKIRELEKVLRDEALRKPVPETSKGFALMAKMGFQPGMSLGKKRSDTDSGVGIKEPIALEVKTSRTGLGHGSSEEEQAKQRLKHEIERMKRRAEKTEELIDDYRKRKRGVSNTKVLIRDILASRKICVELDLRINVELPEQPWFWKSYRQPNDTEDDFGQLQRRDSEDDECSRYLYANGKEAPQEERFEELSDEELCERLTQITHYLRATHRYCIWCGCQFEEEEELENYCPGTDRVFSMSEHQTRALCVGDVRGQFVQLAKKLSVINEKNGPFDILFCVGEFFGTNETENESVLNGKIDFVIPTYILGPCSPSTSSFCPTESVELSSTITYLGKRGILNTASGLQVAYLSGVESSASSKFQFSEDDVEELLMPVRNQAGFLGVDILMTSMWPAEVWKHAHNTPSSEIPGSKLISRLAAGVKPRYHFAGMGIHYERQPYRNHRVLLEPAQHTTRFIGLAQVNNKEKQKWLYAFNIKPMRKMSRDELTFQPPNSSEFPYMDILQELLAQEQLKRTKNHDSVDRYRFDMSEEIEDNIDRGGRKRKRNDNTTGEKLPAAPCWFCLSNVDVEKHLVVAIGDACYAAMPKGPLVDDHVMVLSVGHVQSLVAASDDVRDEVEKFKNAFILAADKVGKSLVCFERNYRTQHLQVQMVPVPKSTVKSLRGAFLNAANLAGIDMMIMDEKDKLTDLVNEGCPYFFVEMPDGSRLFTRQMKEFPLQFAREVLASRPILDCEAKVDWRACALSKEEETKLTKELQERFRPFDFTNEDDSD</sequence>
<dbReference type="SUPFAM" id="SSF54197">
    <property type="entry name" value="HIT-like"/>
    <property type="match status" value="1"/>
</dbReference>
<dbReference type="CTD" id="25351348"/>
<dbReference type="Pfam" id="PF13821">
    <property type="entry name" value="DUF4187"/>
    <property type="match status" value="1"/>
</dbReference>
<protein>
    <recommendedName>
        <fullName evidence="3">G patch domain-containing protein 11</fullName>
    </recommendedName>
    <alternativeName>
        <fullName evidence="4">Coiled-coil domain-containing protein 75</fullName>
    </alternativeName>
</protein>
<reference evidence="8" key="1">
    <citation type="journal article" date="2014" name="Nat. Genet.">
        <title>Genome of the human hookworm Necator americanus.</title>
        <authorList>
            <person name="Tang Y.T."/>
            <person name="Gao X."/>
            <person name="Rosa B.A."/>
            <person name="Abubucker S."/>
            <person name="Hallsworth-Pepin K."/>
            <person name="Martin J."/>
            <person name="Tyagi R."/>
            <person name="Heizer E."/>
            <person name="Zhang X."/>
            <person name="Bhonagiri-Palsikar V."/>
            <person name="Minx P."/>
            <person name="Warren W.C."/>
            <person name="Wang Q."/>
            <person name="Zhan B."/>
            <person name="Hotez P.J."/>
            <person name="Sternberg P.W."/>
            <person name="Dougall A."/>
            <person name="Gaze S.T."/>
            <person name="Mulvenna J."/>
            <person name="Sotillo J."/>
            <person name="Ranganathan S."/>
            <person name="Rabelo E.M."/>
            <person name="Wilson R.K."/>
            <person name="Felgner P.L."/>
            <person name="Bethony J."/>
            <person name="Hawdon J.M."/>
            <person name="Gasser R.B."/>
            <person name="Loukas A."/>
            <person name="Mitreva M."/>
        </authorList>
    </citation>
    <scope>NUCLEOTIDE SEQUENCE [LARGE SCALE GENOMIC DNA]</scope>
</reference>
<evidence type="ECO:0000256" key="3">
    <source>
        <dbReference type="ARBA" id="ARBA00021978"/>
    </source>
</evidence>
<evidence type="ECO:0000256" key="2">
    <source>
        <dbReference type="ARBA" id="ARBA00007140"/>
    </source>
</evidence>
<dbReference type="InterPro" id="IPR025239">
    <property type="entry name" value="DUF4187"/>
</dbReference>
<keyword evidence="5" id="KW-0175">Coiled coil</keyword>
<dbReference type="Pfam" id="PF04677">
    <property type="entry name" value="CwfJ_C_1"/>
    <property type="match status" value="1"/>
</dbReference>
<evidence type="ECO:0000313" key="8">
    <source>
        <dbReference type="Proteomes" id="UP000053676"/>
    </source>
</evidence>
<comment type="similarity">
    <text evidence="1">Belongs to the CWF19 family.</text>
</comment>
<dbReference type="STRING" id="51031.W2T7U0"/>
<evidence type="ECO:0000259" key="6">
    <source>
        <dbReference type="PROSITE" id="PS50174"/>
    </source>
</evidence>
<dbReference type="Pfam" id="PF04676">
    <property type="entry name" value="CwfJ_C_2"/>
    <property type="match status" value="1"/>
</dbReference>
<dbReference type="GO" id="GO:0061632">
    <property type="term" value="F:RNA lariat debranching enzyme activator activity"/>
    <property type="evidence" value="ECO:0007669"/>
    <property type="project" value="TreeGrafter"/>
</dbReference>
<dbReference type="SMART" id="SM00443">
    <property type="entry name" value="G_patch"/>
    <property type="match status" value="1"/>
</dbReference>
<dbReference type="KEGG" id="nai:NECAME_11319"/>
<dbReference type="InterPro" id="IPR006768">
    <property type="entry name" value="Cwf19-like_C_dom-1"/>
</dbReference>
<proteinExistence type="inferred from homology"/>
<dbReference type="InterPro" id="IPR000467">
    <property type="entry name" value="G_patch_dom"/>
</dbReference>
<organism evidence="7 8">
    <name type="scientific">Necator americanus</name>
    <name type="common">Human hookworm</name>
    <dbReference type="NCBI Taxonomy" id="51031"/>
    <lineage>
        <taxon>Eukaryota</taxon>
        <taxon>Metazoa</taxon>
        <taxon>Ecdysozoa</taxon>
        <taxon>Nematoda</taxon>
        <taxon>Chromadorea</taxon>
        <taxon>Rhabditida</taxon>
        <taxon>Rhabditina</taxon>
        <taxon>Rhabditomorpha</taxon>
        <taxon>Strongyloidea</taxon>
        <taxon>Ancylostomatidae</taxon>
        <taxon>Bunostominae</taxon>
        <taxon>Necator</taxon>
    </lineage>
</organism>
<name>W2T7U0_NECAM</name>
<dbReference type="PROSITE" id="PS50174">
    <property type="entry name" value="G_PATCH"/>
    <property type="match status" value="1"/>
</dbReference>
<dbReference type="GO" id="GO:0071014">
    <property type="term" value="C:post-mRNA release spliceosomal complex"/>
    <property type="evidence" value="ECO:0007669"/>
    <property type="project" value="TreeGrafter"/>
</dbReference>
<gene>
    <name evidence="7" type="ORF">NECAME_11319</name>
</gene>
<dbReference type="OMA" id="IVPITHY"/>